<dbReference type="Gene3D" id="3.40.50.880">
    <property type="match status" value="1"/>
</dbReference>
<dbReference type="EMBL" id="JAFGIX010000036">
    <property type="protein sequence ID" value="MBN1573048.1"/>
    <property type="molecule type" value="Genomic_DNA"/>
</dbReference>
<dbReference type="PANTHER" id="PTHR40469">
    <property type="entry name" value="SECRETED GLYCOSYL HYDROLASE"/>
    <property type="match status" value="1"/>
</dbReference>
<reference evidence="2" key="2">
    <citation type="submission" date="2021-01" db="EMBL/GenBank/DDBJ databases">
        <authorList>
            <person name="Hahn C.R."/>
            <person name="Youssef N.H."/>
            <person name="Elshahed M."/>
        </authorList>
    </citation>
    <scope>NUCLEOTIDE SEQUENCE</scope>
    <source>
        <strain evidence="2">Zod_Metabat.24</strain>
    </source>
</reference>
<dbReference type="PANTHER" id="PTHR40469:SF2">
    <property type="entry name" value="GALACTOSE-BINDING DOMAIN-LIKE SUPERFAMILY PROTEIN"/>
    <property type="match status" value="1"/>
</dbReference>
<dbReference type="AlphaFoldDB" id="A0A9D8PP32"/>
<reference evidence="2" key="1">
    <citation type="journal article" date="2021" name="Environ. Microbiol.">
        <title>Genomic characterization of three novel Desulfobacterota classes expand the metabolic and phylogenetic diversity of the phylum.</title>
        <authorList>
            <person name="Murphy C.L."/>
            <person name="Biggerstaff J."/>
            <person name="Eichhorn A."/>
            <person name="Ewing E."/>
            <person name="Shahan R."/>
            <person name="Soriano D."/>
            <person name="Stewart S."/>
            <person name="VanMol K."/>
            <person name="Walker R."/>
            <person name="Walters P."/>
            <person name="Elshahed M.S."/>
            <person name="Youssef N.H."/>
        </authorList>
    </citation>
    <scope>NUCLEOTIDE SEQUENCE</scope>
    <source>
        <strain evidence="2">Zod_Metabat.24</strain>
    </source>
</reference>
<name>A0A9D8PP32_9DELT</name>
<evidence type="ECO:0000313" key="3">
    <source>
        <dbReference type="Proteomes" id="UP000809273"/>
    </source>
</evidence>
<evidence type="ECO:0000259" key="1">
    <source>
        <dbReference type="Pfam" id="PF06283"/>
    </source>
</evidence>
<dbReference type="Pfam" id="PF06283">
    <property type="entry name" value="ThuA"/>
    <property type="match status" value="1"/>
</dbReference>
<dbReference type="InterPro" id="IPR029010">
    <property type="entry name" value="ThuA-like"/>
</dbReference>
<gene>
    <name evidence="2" type="ORF">JW984_07630</name>
</gene>
<dbReference type="SUPFAM" id="SSF52317">
    <property type="entry name" value="Class I glutamine amidotransferase-like"/>
    <property type="match status" value="1"/>
</dbReference>
<protein>
    <submittedName>
        <fullName evidence="2">ThuA domain-containing protein</fullName>
    </submittedName>
</protein>
<evidence type="ECO:0000313" key="2">
    <source>
        <dbReference type="EMBL" id="MBN1573048.1"/>
    </source>
</evidence>
<dbReference type="InterPro" id="IPR029062">
    <property type="entry name" value="Class_I_gatase-like"/>
</dbReference>
<sequence>MGKRVLVVSAGAFHPTITARRLFKNILNGIEGIRFVYTSSIEDLGALNGGGYDAVCLYFHRKVISDNALGALKVFVSSGGGLFALHSASASFKEKKEYFYILGGRFVSHGKISRFTVNPADSTSEVFKGVGPFTVKDELYIHEYDRDVKVHFNTEVGGSTEPVLWTRGYGKGRVCYFSLGHVASIFKVKEVQEIIGKGVKWVLSA</sequence>
<organism evidence="2 3">
    <name type="scientific">Candidatus Zymogenus saltonus</name>
    <dbReference type="NCBI Taxonomy" id="2844893"/>
    <lineage>
        <taxon>Bacteria</taxon>
        <taxon>Deltaproteobacteria</taxon>
        <taxon>Candidatus Zymogenia</taxon>
        <taxon>Candidatus Zymogeniales</taxon>
        <taxon>Candidatus Zymogenaceae</taxon>
        <taxon>Candidatus Zymogenus</taxon>
    </lineage>
</organism>
<feature type="domain" description="ThuA-like" evidence="1">
    <location>
        <begin position="4"/>
        <end position="202"/>
    </location>
</feature>
<accession>A0A9D8PP32</accession>
<comment type="caution">
    <text evidence="2">The sequence shown here is derived from an EMBL/GenBank/DDBJ whole genome shotgun (WGS) entry which is preliminary data.</text>
</comment>
<dbReference type="Proteomes" id="UP000809273">
    <property type="component" value="Unassembled WGS sequence"/>
</dbReference>
<proteinExistence type="predicted"/>